<dbReference type="OrthoDB" id="932345at2"/>
<dbReference type="AlphaFoldDB" id="A0A1I5AKK1"/>
<dbReference type="GO" id="GO:0032259">
    <property type="term" value="P:methylation"/>
    <property type="evidence" value="ECO:0007669"/>
    <property type="project" value="UniProtKB-KW"/>
</dbReference>
<accession>A0A1I5AKK1</accession>
<organism evidence="2 3">
    <name type="scientific">Izhakiella capsodis</name>
    <dbReference type="NCBI Taxonomy" id="1367852"/>
    <lineage>
        <taxon>Bacteria</taxon>
        <taxon>Pseudomonadati</taxon>
        <taxon>Pseudomonadota</taxon>
        <taxon>Gammaproteobacteria</taxon>
        <taxon>Enterobacterales</taxon>
        <taxon>Erwiniaceae</taxon>
        <taxon>Izhakiella</taxon>
    </lineage>
</organism>
<evidence type="ECO:0000313" key="3">
    <source>
        <dbReference type="Proteomes" id="UP000242222"/>
    </source>
</evidence>
<protein>
    <submittedName>
        <fullName evidence="2">Predicted SAM-depedendent methyltransferase</fullName>
    </submittedName>
</protein>
<dbReference type="Gene3D" id="3.40.50.150">
    <property type="entry name" value="Vaccinia Virus protein VP39"/>
    <property type="match status" value="1"/>
</dbReference>
<reference evidence="3" key="1">
    <citation type="submission" date="2016-10" db="EMBL/GenBank/DDBJ databases">
        <authorList>
            <person name="Varghese N."/>
            <person name="Submissions S."/>
        </authorList>
    </citation>
    <scope>NUCLEOTIDE SEQUENCE [LARGE SCALE GENOMIC DNA]</scope>
    <source>
        <strain evidence="3">N6PO6</strain>
    </source>
</reference>
<keyword evidence="1" id="KW-0175">Coiled coil</keyword>
<name>A0A1I5AKK1_9GAMM</name>
<dbReference type="SUPFAM" id="SSF53335">
    <property type="entry name" value="S-adenosyl-L-methionine-dependent methyltransferases"/>
    <property type="match status" value="1"/>
</dbReference>
<dbReference type="Proteomes" id="UP000242222">
    <property type="component" value="Unassembled WGS sequence"/>
</dbReference>
<evidence type="ECO:0000256" key="1">
    <source>
        <dbReference type="SAM" id="Coils"/>
    </source>
</evidence>
<dbReference type="GO" id="GO:0008168">
    <property type="term" value="F:methyltransferase activity"/>
    <property type="evidence" value="ECO:0007669"/>
    <property type="project" value="UniProtKB-KW"/>
</dbReference>
<keyword evidence="3" id="KW-1185">Reference proteome</keyword>
<dbReference type="InterPro" id="IPR029063">
    <property type="entry name" value="SAM-dependent_MTases_sf"/>
</dbReference>
<dbReference type="STRING" id="1367852.SAMN05216516_11244"/>
<proteinExistence type="predicted"/>
<feature type="coiled-coil region" evidence="1">
    <location>
        <begin position="20"/>
        <end position="47"/>
    </location>
</feature>
<dbReference type="RefSeq" id="WP_092879334.1">
    <property type="nucleotide sequence ID" value="NZ_FOVC01000012.1"/>
</dbReference>
<keyword evidence="2" id="KW-0808">Transferase</keyword>
<sequence>MILEYFKRLTKHLNDSTSHNQAVLETLNDLNGKIESLGEEVKGLKELQGVEPVVESPNDLVVLRSDLAEQKEGILQIDNAVHNVADRLEFVREELMFELRVKTGSFKDKTEAVNIESKVLHSDKYDSGIRRINVGCGHVQIEGYINVDAREIPGVDVISSASELPFMDGELEEIYCAHLAEHFTELELKRIIFPHWFNKISEGGQLHIVVPDAHSMIKDYVAGEMSFEDLRKVTYGAQDYEGDFHYTMFTIDSLTQLLIEAGFDSASVVEDNRKNGLCREMELIARKV</sequence>
<keyword evidence="2" id="KW-0489">Methyltransferase</keyword>
<dbReference type="EMBL" id="FOVC01000012">
    <property type="protein sequence ID" value="SFN62739.1"/>
    <property type="molecule type" value="Genomic_DNA"/>
</dbReference>
<evidence type="ECO:0000313" key="2">
    <source>
        <dbReference type="EMBL" id="SFN62739.1"/>
    </source>
</evidence>
<gene>
    <name evidence="2" type="ORF">SAMN05216516_11244</name>
</gene>